<evidence type="ECO:0000313" key="7">
    <source>
        <dbReference type="EMBL" id="MFD0870252.1"/>
    </source>
</evidence>
<dbReference type="Proteomes" id="UP001597120">
    <property type="component" value="Unassembled WGS sequence"/>
</dbReference>
<dbReference type="InterPro" id="IPR041171">
    <property type="entry name" value="SDR_Ig"/>
</dbReference>
<dbReference type="InterPro" id="IPR011252">
    <property type="entry name" value="Fibrogen-bd_dom1"/>
</dbReference>
<organism evidence="7 8">
    <name type="scientific">Paenibacillus residui</name>
    <dbReference type="NCBI Taxonomy" id="629724"/>
    <lineage>
        <taxon>Bacteria</taxon>
        <taxon>Bacillati</taxon>
        <taxon>Bacillota</taxon>
        <taxon>Bacilli</taxon>
        <taxon>Bacillales</taxon>
        <taxon>Paenibacillaceae</taxon>
        <taxon>Paenibacillus</taxon>
    </lineage>
</organism>
<accession>A0ABW3D9U7</accession>
<sequence>MKRKGNILAIAFLLIIQNFFFAISGLANPIVPLQGTGSTVTNAVYFSDVKITEDDEETVINAVYNPDSRIVPGSVVVLHYGWGLPDDHGLQGGEIYQFELPSDFELYNDIPDTPLSTDLGSVGTFSVDKSTNIVTMKFNQNVDRSNVGGKIMIWSAIREDLVGETINREIHFPLVGDGKIIPINLQPKGGSAIQKAGTPDKEYNGQELYWSWTVKSSTALRSERIGVNISRFL</sequence>
<reference evidence="8" key="1">
    <citation type="journal article" date="2019" name="Int. J. Syst. Evol. Microbiol.">
        <title>The Global Catalogue of Microorganisms (GCM) 10K type strain sequencing project: providing services to taxonomists for standard genome sequencing and annotation.</title>
        <authorList>
            <consortium name="The Broad Institute Genomics Platform"/>
            <consortium name="The Broad Institute Genome Sequencing Center for Infectious Disease"/>
            <person name="Wu L."/>
            <person name="Ma J."/>
        </authorList>
    </citation>
    <scope>NUCLEOTIDE SEQUENCE [LARGE SCALE GENOMIC DNA]</scope>
    <source>
        <strain evidence="8">CCUG 57263</strain>
    </source>
</reference>
<evidence type="ECO:0000256" key="3">
    <source>
        <dbReference type="ARBA" id="ARBA00022525"/>
    </source>
</evidence>
<keyword evidence="4" id="KW-0732">Signal</keyword>
<evidence type="ECO:0000313" key="8">
    <source>
        <dbReference type="Proteomes" id="UP001597120"/>
    </source>
</evidence>
<dbReference type="RefSeq" id="WP_379288842.1">
    <property type="nucleotide sequence ID" value="NZ_JBHTIU010000041.1"/>
</dbReference>
<evidence type="ECO:0000256" key="1">
    <source>
        <dbReference type="ARBA" id="ARBA00004168"/>
    </source>
</evidence>
<dbReference type="InterPro" id="IPR008966">
    <property type="entry name" value="Adhesion_dom_sf"/>
</dbReference>
<keyword evidence="3" id="KW-0964">Secreted</keyword>
<comment type="subcellular location">
    <subcellularLocation>
        <location evidence="1">Secreted</location>
        <location evidence="1">Cell wall</location>
        <topology evidence="1">Peptidoglycan-anchor</topology>
    </subcellularLocation>
</comment>
<comment type="caution">
    <text evidence="7">The sequence shown here is derived from an EMBL/GenBank/DDBJ whole genome shotgun (WGS) entry which is preliminary data.</text>
</comment>
<protein>
    <submittedName>
        <fullName evidence="7">Ig-like domain-containing protein</fullName>
    </submittedName>
</protein>
<feature type="non-terminal residue" evidence="7">
    <location>
        <position position="233"/>
    </location>
</feature>
<feature type="domain" description="SDR-like Ig" evidence="6">
    <location>
        <begin position="78"/>
        <end position="162"/>
    </location>
</feature>
<evidence type="ECO:0000256" key="5">
    <source>
        <dbReference type="ARBA" id="ARBA00023088"/>
    </source>
</evidence>
<keyword evidence="2" id="KW-0134">Cell wall</keyword>
<keyword evidence="5" id="KW-0572">Peptidoglycan-anchor</keyword>
<name>A0ABW3D9U7_9BACL</name>
<dbReference type="Gene3D" id="2.60.40.1280">
    <property type="match status" value="1"/>
</dbReference>
<evidence type="ECO:0000256" key="4">
    <source>
        <dbReference type="ARBA" id="ARBA00022729"/>
    </source>
</evidence>
<evidence type="ECO:0000259" key="6">
    <source>
        <dbReference type="Pfam" id="PF17961"/>
    </source>
</evidence>
<evidence type="ECO:0000256" key="2">
    <source>
        <dbReference type="ARBA" id="ARBA00022512"/>
    </source>
</evidence>
<dbReference type="EMBL" id="JBHTIU010000041">
    <property type="protein sequence ID" value="MFD0870252.1"/>
    <property type="molecule type" value="Genomic_DNA"/>
</dbReference>
<dbReference type="SUPFAM" id="SSF49401">
    <property type="entry name" value="Bacterial adhesins"/>
    <property type="match status" value="1"/>
</dbReference>
<gene>
    <name evidence="7" type="ORF">ACFQ03_13905</name>
</gene>
<keyword evidence="8" id="KW-1185">Reference proteome</keyword>
<proteinExistence type="predicted"/>
<dbReference type="Pfam" id="PF17961">
    <property type="entry name" value="Big_8"/>
    <property type="match status" value="1"/>
</dbReference>